<dbReference type="SUPFAM" id="SSF52540">
    <property type="entry name" value="P-loop containing nucleoside triphosphate hydrolases"/>
    <property type="match status" value="1"/>
</dbReference>
<gene>
    <name evidence="5" type="primary">ftsH_1</name>
    <name evidence="5" type="ORF">PS862_01266</name>
</gene>
<dbReference type="GO" id="GO:0005524">
    <property type="term" value="F:ATP binding"/>
    <property type="evidence" value="ECO:0007669"/>
    <property type="project" value="UniProtKB-KW"/>
</dbReference>
<organism evidence="5 6">
    <name type="scientific">Pseudomonas fluorescens</name>
    <dbReference type="NCBI Taxonomy" id="294"/>
    <lineage>
        <taxon>Bacteria</taxon>
        <taxon>Pseudomonadati</taxon>
        <taxon>Pseudomonadota</taxon>
        <taxon>Gammaproteobacteria</taxon>
        <taxon>Pseudomonadales</taxon>
        <taxon>Pseudomonadaceae</taxon>
        <taxon>Pseudomonas</taxon>
    </lineage>
</organism>
<dbReference type="GO" id="GO:0016887">
    <property type="term" value="F:ATP hydrolysis activity"/>
    <property type="evidence" value="ECO:0007669"/>
    <property type="project" value="InterPro"/>
</dbReference>
<keyword evidence="2" id="KW-0547">Nucleotide-binding</keyword>
<dbReference type="GO" id="GO:0006508">
    <property type="term" value="P:proteolysis"/>
    <property type="evidence" value="ECO:0007669"/>
    <property type="project" value="UniProtKB-KW"/>
</dbReference>
<dbReference type="InterPro" id="IPR027417">
    <property type="entry name" value="P-loop_NTPase"/>
</dbReference>
<dbReference type="EC" id="3.4.24.-" evidence="5"/>
<evidence type="ECO:0000256" key="2">
    <source>
        <dbReference type="ARBA" id="ARBA00022741"/>
    </source>
</evidence>
<reference evidence="5 6" key="1">
    <citation type="submission" date="2019-09" db="EMBL/GenBank/DDBJ databases">
        <authorList>
            <person name="Chandra G."/>
            <person name="Truman W A."/>
        </authorList>
    </citation>
    <scope>NUCLEOTIDE SEQUENCE [LARGE SCALE GENOMIC DNA]</scope>
    <source>
        <strain evidence="5">PS862</strain>
    </source>
</reference>
<dbReference type="OrthoDB" id="9809379at2"/>
<dbReference type="SMART" id="SM00382">
    <property type="entry name" value="AAA"/>
    <property type="match status" value="1"/>
</dbReference>
<name>A0A5E7I1H6_PSEFL</name>
<comment type="similarity">
    <text evidence="1">Belongs to the AAA ATPase family.</text>
</comment>
<proteinExistence type="inferred from homology"/>
<evidence type="ECO:0000256" key="3">
    <source>
        <dbReference type="ARBA" id="ARBA00022840"/>
    </source>
</evidence>
<keyword evidence="5" id="KW-0378">Hydrolase</keyword>
<dbReference type="InterPro" id="IPR003593">
    <property type="entry name" value="AAA+_ATPase"/>
</dbReference>
<dbReference type="RefSeq" id="WP_150783502.1">
    <property type="nucleotide sequence ID" value="NZ_CABVII010000004.1"/>
</dbReference>
<dbReference type="Pfam" id="PF00004">
    <property type="entry name" value="AAA"/>
    <property type="match status" value="1"/>
</dbReference>
<dbReference type="CDD" id="cd19481">
    <property type="entry name" value="RecA-like_protease"/>
    <property type="match status" value="1"/>
</dbReference>
<sequence length="450" mass="50838">MKQPAPCSNAANLDSAFDVLGRLIRARIKGETFAADGEIRLLFFNDGSPLGDFIRERQPPFDEYMLLLLALAPHVRPTLLDNEIRAALTREGDFPEIGGIRDPDIRALLPTGETAAFLLAGDDLDMRFELQERFCADHWFAREGVLRLEEAKDSAPILSGRIVMAREWVERFTLGSAQAPAFGTRFPARRIATALDWDDLVLEAQVQQRITELKHWVRHSRTLTHDWGMAGRLRPGYRALFHGPPGTGKTLTATLLGKATGREVYRVDLSTVVSKYIGETEKNLAALFDQARNRDWILFFDEADALFGKRTSVKDAHDRYANQEVSYLLQRVEEFDGLVILASNFHTNIDDAFQRRFNAIIRFPFPSEAERREIWIRALPQEDGRDRLASLLARFELSGGNIVNVVQFAAIEAIAAGCPAIRLDDAVMGVQREFEKEGKVFRNLLEEEPE</sequence>
<evidence type="ECO:0000259" key="4">
    <source>
        <dbReference type="SMART" id="SM00382"/>
    </source>
</evidence>
<dbReference type="EMBL" id="CABVII010000004">
    <property type="protein sequence ID" value="VVO69546.1"/>
    <property type="molecule type" value="Genomic_DNA"/>
</dbReference>
<evidence type="ECO:0000256" key="1">
    <source>
        <dbReference type="ARBA" id="ARBA00006914"/>
    </source>
</evidence>
<dbReference type="PANTHER" id="PTHR23073">
    <property type="entry name" value="26S PROTEASOME REGULATORY SUBUNIT"/>
    <property type="match status" value="1"/>
</dbReference>
<dbReference type="Proteomes" id="UP000385207">
    <property type="component" value="Unassembled WGS sequence"/>
</dbReference>
<dbReference type="InterPro" id="IPR050221">
    <property type="entry name" value="26S_Proteasome_ATPase"/>
</dbReference>
<protein>
    <submittedName>
        <fullName evidence="5">ATP-dependent zinc metalloprotease FtsH</fullName>
        <ecNumber evidence="5">3.4.24.-</ecNumber>
    </submittedName>
</protein>
<keyword evidence="5" id="KW-0645">Protease</keyword>
<keyword evidence="3" id="KW-0067">ATP-binding</keyword>
<evidence type="ECO:0000313" key="5">
    <source>
        <dbReference type="EMBL" id="VVO69546.1"/>
    </source>
</evidence>
<evidence type="ECO:0000313" key="6">
    <source>
        <dbReference type="Proteomes" id="UP000385207"/>
    </source>
</evidence>
<dbReference type="InterPro" id="IPR003959">
    <property type="entry name" value="ATPase_AAA_core"/>
</dbReference>
<dbReference type="AlphaFoldDB" id="A0A5E7I1H6"/>
<accession>A0A5E7I1H6</accession>
<keyword evidence="5" id="KW-0482">Metalloprotease</keyword>
<dbReference type="Gene3D" id="3.40.50.300">
    <property type="entry name" value="P-loop containing nucleotide triphosphate hydrolases"/>
    <property type="match status" value="1"/>
</dbReference>
<dbReference type="GO" id="GO:0008237">
    <property type="term" value="F:metallopeptidase activity"/>
    <property type="evidence" value="ECO:0007669"/>
    <property type="project" value="UniProtKB-KW"/>
</dbReference>
<feature type="domain" description="AAA+ ATPase" evidence="4">
    <location>
        <begin position="235"/>
        <end position="367"/>
    </location>
</feature>